<dbReference type="OrthoDB" id="5298131at2"/>
<dbReference type="Proteomes" id="UP000580517">
    <property type="component" value="Unassembled WGS sequence"/>
</dbReference>
<keyword evidence="5 6" id="KW-0472">Membrane</keyword>
<gene>
    <name evidence="8" type="ORF">H0A68_10725</name>
</gene>
<evidence type="ECO:0000256" key="2">
    <source>
        <dbReference type="ARBA" id="ARBA00022475"/>
    </source>
</evidence>
<keyword evidence="3 6" id="KW-0812">Transmembrane</keyword>
<feature type="transmembrane region" description="Helical" evidence="6">
    <location>
        <begin position="71"/>
        <end position="92"/>
    </location>
</feature>
<evidence type="ECO:0000256" key="1">
    <source>
        <dbReference type="ARBA" id="ARBA00004651"/>
    </source>
</evidence>
<evidence type="ECO:0000256" key="6">
    <source>
        <dbReference type="SAM" id="Phobius"/>
    </source>
</evidence>
<evidence type="ECO:0000259" key="7">
    <source>
        <dbReference type="Pfam" id="PF00892"/>
    </source>
</evidence>
<dbReference type="PANTHER" id="PTHR32322:SF18">
    <property type="entry name" value="S-ADENOSYLMETHIONINE_S-ADENOSYLHOMOCYSTEINE TRANSPORTER"/>
    <property type="match status" value="1"/>
</dbReference>
<feature type="transmembrane region" description="Helical" evidence="6">
    <location>
        <begin position="187"/>
        <end position="207"/>
    </location>
</feature>
<keyword evidence="2" id="KW-1003">Cell membrane</keyword>
<feature type="transmembrane region" description="Helical" evidence="6">
    <location>
        <begin position="250"/>
        <end position="268"/>
    </location>
</feature>
<feature type="transmembrane region" description="Helical" evidence="6">
    <location>
        <begin position="104"/>
        <end position="127"/>
    </location>
</feature>
<organism evidence="8 9">
    <name type="scientific">Allopusillimonas soli</name>
    <dbReference type="NCBI Taxonomy" id="659016"/>
    <lineage>
        <taxon>Bacteria</taxon>
        <taxon>Pseudomonadati</taxon>
        <taxon>Pseudomonadota</taxon>
        <taxon>Betaproteobacteria</taxon>
        <taxon>Burkholderiales</taxon>
        <taxon>Alcaligenaceae</taxon>
        <taxon>Allopusillimonas</taxon>
    </lineage>
</organism>
<comment type="caution">
    <text evidence="8">The sequence shown here is derived from an EMBL/GenBank/DDBJ whole genome shotgun (WGS) entry which is preliminary data.</text>
</comment>
<dbReference type="InterPro" id="IPR037185">
    <property type="entry name" value="EmrE-like"/>
</dbReference>
<protein>
    <submittedName>
        <fullName evidence="8">DMT family transporter</fullName>
    </submittedName>
</protein>
<comment type="subcellular location">
    <subcellularLocation>
        <location evidence="1">Cell membrane</location>
        <topology evidence="1">Multi-pass membrane protein</topology>
    </subcellularLocation>
</comment>
<evidence type="ECO:0000313" key="9">
    <source>
        <dbReference type="Proteomes" id="UP000580517"/>
    </source>
</evidence>
<feature type="domain" description="EamA" evidence="7">
    <location>
        <begin position="188"/>
        <end position="323"/>
    </location>
</feature>
<feature type="transmembrane region" description="Helical" evidence="6">
    <location>
        <begin position="133"/>
        <end position="151"/>
    </location>
</feature>
<accession>A0A853FBL6</accession>
<feature type="transmembrane region" description="Helical" evidence="6">
    <location>
        <begin position="306"/>
        <end position="324"/>
    </location>
</feature>
<dbReference type="InterPro" id="IPR050638">
    <property type="entry name" value="AA-Vitamin_Transporters"/>
</dbReference>
<feature type="transmembrane region" description="Helical" evidence="6">
    <location>
        <begin position="40"/>
        <end position="59"/>
    </location>
</feature>
<evidence type="ECO:0000256" key="4">
    <source>
        <dbReference type="ARBA" id="ARBA00022989"/>
    </source>
</evidence>
<dbReference type="InterPro" id="IPR000620">
    <property type="entry name" value="EamA_dom"/>
</dbReference>
<keyword evidence="9" id="KW-1185">Reference proteome</keyword>
<dbReference type="GO" id="GO:0005886">
    <property type="term" value="C:plasma membrane"/>
    <property type="evidence" value="ECO:0007669"/>
    <property type="project" value="UniProtKB-SubCell"/>
</dbReference>
<evidence type="ECO:0000256" key="3">
    <source>
        <dbReference type="ARBA" id="ARBA00022692"/>
    </source>
</evidence>
<dbReference type="Pfam" id="PF00892">
    <property type="entry name" value="EamA"/>
    <property type="match status" value="2"/>
</dbReference>
<reference evidence="8 9" key="1">
    <citation type="submission" date="2020-07" db="EMBL/GenBank/DDBJ databases">
        <title>Taxonomic revisions and descriptions of new bacterial species based on genomic comparisons in the high-G+C-content subgroup of the family Alcaligenaceae.</title>
        <authorList>
            <person name="Szabo A."/>
            <person name="Felfoldi T."/>
        </authorList>
    </citation>
    <scope>NUCLEOTIDE SEQUENCE [LARGE SCALE GENOMIC DNA]</scope>
    <source>
        <strain evidence="8 9">DSM 25264</strain>
    </source>
</reference>
<feature type="domain" description="EamA" evidence="7">
    <location>
        <begin position="43"/>
        <end position="174"/>
    </location>
</feature>
<name>A0A853FBL6_9BURK</name>
<proteinExistence type="predicted"/>
<feature type="transmembrane region" description="Helical" evidence="6">
    <location>
        <begin position="219"/>
        <end position="238"/>
    </location>
</feature>
<feature type="transmembrane region" description="Helical" evidence="6">
    <location>
        <begin position="163"/>
        <end position="181"/>
    </location>
</feature>
<dbReference type="Gene3D" id="1.10.3730.20">
    <property type="match status" value="1"/>
</dbReference>
<dbReference type="EMBL" id="JACCEW010000003">
    <property type="protein sequence ID" value="NYT37347.1"/>
    <property type="molecule type" value="Genomic_DNA"/>
</dbReference>
<dbReference type="PANTHER" id="PTHR32322">
    <property type="entry name" value="INNER MEMBRANE TRANSPORTER"/>
    <property type="match status" value="1"/>
</dbReference>
<sequence length="331" mass="35392">MGLTRSALTAEWYRIGKRVKTSSILVPPGKAIQKESPSHFVSVALMSIVILAWGINWSVGKAVLDYLPPVWAAALRTIPACLAVWVLSALAGQAKVPAKSDIPVIFNVGLLHMAAFTVLASIGLQYVPAGKSAVLAYTTPLWVLPAAWLFLHETLSRQRMLGMAIGLAGLALLLQPSALDWHDPDILYGHVLILGAALCWAICIVYNRAHKSTASTLQLLPWQILLAAVVQLALAVMLEGIPAIEWSWRLLGLLAYGSLIGTVLAYWAMNSVSRRLSASVVSLASLGVPVVGLSFSSLILGETLSTQLLFGTALIVGGVVLAMLSRRVKQH</sequence>
<dbReference type="SUPFAM" id="SSF103481">
    <property type="entry name" value="Multidrug resistance efflux transporter EmrE"/>
    <property type="match status" value="2"/>
</dbReference>
<evidence type="ECO:0000313" key="8">
    <source>
        <dbReference type="EMBL" id="NYT37347.1"/>
    </source>
</evidence>
<evidence type="ECO:0000256" key="5">
    <source>
        <dbReference type="ARBA" id="ARBA00023136"/>
    </source>
</evidence>
<keyword evidence="4 6" id="KW-1133">Transmembrane helix</keyword>
<feature type="transmembrane region" description="Helical" evidence="6">
    <location>
        <begin position="280"/>
        <end position="300"/>
    </location>
</feature>
<dbReference type="AlphaFoldDB" id="A0A853FBL6"/>